<dbReference type="AlphaFoldDB" id="R0JN81"/>
<reference evidence="2 3" key="2">
    <citation type="journal article" date="2013" name="PLoS Genet.">
        <title>Comparative genome structure, secondary metabolite, and effector coding capacity across Cochliobolus pathogens.</title>
        <authorList>
            <person name="Condon B.J."/>
            <person name="Leng Y."/>
            <person name="Wu D."/>
            <person name="Bushley K.E."/>
            <person name="Ohm R.A."/>
            <person name="Otillar R."/>
            <person name="Martin J."/>
            <person name="Schackwitz W."/>
            <person name="Grimwood J."/>
            <person name="MohdZainudin N."/>
            <person name="Xue C."/>
            <person name="Wang R."/>
            <person name="Manning V.A."/>
            <person name="Dhillon B."/>
            <person name="Tu Z.J."/>
            <person name="Steffenson B.J."/>
            <person name="Salamov A."/>
            <person name="Sun H."/>
            <person name="Lowry S."/>
            <person name="LaButti K."/>
            <person name="Han J."/>
            <person name="Copeland A."/>
            <person name="Lindquist E."/>
            <person name="Barry K."/>
            <person name="Schmutz J."/>
            <person name="Baker S.E."/>
            <person name="Ciuffetti L.M."/>
            <person name="Grigoriev I.V."/>
            <person name="Zhong S."/>
            <person name="Turgeon B.G."/>
        </authorList>
    </citation>
    <scope>NUCLEOTIDE SEQUENCE [LARGE SCALE GENOMIC DNA]</scope>
    <source>
        <strain evidence="3">28A</strain>
    </source>
</reference>
<protein>
    <submittedName>
        <fullName evidence="2">Uncharacterized protein</fullName>
    </submittedName>
</protein>
<name>R0JN81_EXST2</name>
<feature type="transmembrane region" description="Helical" evidence="1">
    <location>
        <begin position="6"/>
        <end position="26"/>
    </location>
</feature>
<evidence type="ECO:0000313" key="2">
    <source>
        <dbReference type="EMBL" id="EOA82628.1"/>
    </source>
</evidence>
<organism evidence="2 3">
    <name type="scientific">Exserohilum turcicum (strain 28A)</name>
    <name type="common">Northern leaf blight fungus</name>
    <name type="synonym">Setosphaeria turcica</name>
    <dbReference type="NCBI Taxonomy" id="671987"/>
    <lineage>
        <taxon>Eukaryota</taxon>
        <taxon>Fungi</taxon>
        <taxon>Dikarya</taxon>
        <taxon>Ascomycota</taxon>
        <taxon>Pezizomycotina</taxon>
        <taxon>Dothideomycetes</taxon>
        <taxon>Pleosporomycetidae</taxon>
        <taxon>Pleosporales</taxon>
        <taxon>Pleosporineae</taxon>
        <taxon>Pleosporaceae</taxon>
        <taxon>Exserohilum</taxon>
    </lineage>
</organism>
<dbReference type="HOGENOM" id="CLU_1476004_0_0_1"/>
<keyword evidence="1" id="KW-0472">Membrane</keyword>
<dbReference type="RefSeq" id="XP_008029437.1">
    <property type="nucleotide sequence ID" value="XM_008031246.1"/>
</dbReference>
<dbReference type="Proteomes" id="UP000016935">
    <property type="component" value="Unassembled WGS sequence"/>
</dbReference>
<dbReference type="InterPro" id="IPR036291">
    <property type="entry name" value="NAD(P)-bd_dom_sf"/>
</dbReference>
<sequence length="183" mass="19675">MPESNTLSVLVVVGVGGMGLTIARLLSRDKFVFLVNFNQANLDTASAALQAMGRECETYKLDVCKYNSVVEFAASTGKVGHVNAIIHTAGVSPVQASAKVIYEVDLVGMANFLRLNGKTPSHSYTRRTAQTCGLRFEPSINEAYTITKKGKLLRAQAATSMYGSKGAGSYEADDQRLGSWASW</sequence>
<evidence type="ECO:0000256" key="1">
    <source>
        <dbReference type="SAM" id="Phobius"/>
    </source>
</evidence>
<reference evidence="2 3" key="1">
    <citation type="journal article" date="2012" name="PLoS Pathog.">
        <title>Diverse lifestyles and strategies of plant pathogenesis encoded in the genomes of eighteen Dothideomycetes fungi.</title>
        <authorList>
            <person name="Ohm R.A."/>
            <person name="Feau N."/>
            <person name="Henrissat B."/>
            <person name="Schoch C.L."/>
            <person name="Horwitz B.A."/>
            <person name="Barry K.W."/>
            <person name="Condon B.J."/>
            <person name="Copeland A.C."/>
            <person name="Dhillon B."/>
            <person name="Glaser F."/>
            <person name="Hesse C.N."/>
            <person name="Kosti I."/>
            <person name="LaButti K."/>
            <person name="Lindquist E.A."/>
            <person name="Lucas S."/>
            <person name="Salamov A.A."/>
            <person name="Bradshaw R.E."/>
            <person name="Ciuffetti L."/>
            <person name="Hamelin R.C."/>
            <person name="Kema G.H.J."/>
            <person name="Lawrence C."/>
            <person name="Scott J.A."/>
            <person name="Spatafora J.W."/>
            <person name="Turgeon B.G."/>
            <person name="de Wit P.J.G.M."/>
            <person name="Zhong S."/>
            <person name="Goodwin S.B."/>
            <person name="Grigoriev I.V."/>
        </authorList>
    </citation>
    <scope>NUCLEOTIDE SEQUENCE [LARGE SCALE GENOMIC DNA]</scope>
    <source>
        <strain evidence="3">28A</strain>
    </source>
</reference>
<dbReference type="OrthoDB" id="5840532at2759"/>
<dbReference type="InterPro" id="IPR002347">
    <property type="entry name" value="SDR_fam"/>
</dbReference>
<gene>
    <name evidence="2" type="ORF">SETTUDRAFT_34175</name>
</gene>
<evidence type="ECO:0000313" key="3">
    <source>
        <dbReference type="Proteomes" id="UP000016935"/>
    </source>
</evidence>
<keyword evidence="3" id="KW-1185">Reference proteome</keyword>
<keyword evidence="1" id="KW-0812">Transmembrane</keyword>
<keyword evidence="1" id="KW-1133">Transmembrane helix</keyword>
<dbReference type="Pfam" id="PF00106">
    <property type="entry name" value="adh_short"/>
    <property type="match status" value="1"/>
</dbReference>
<dbReference type="STRING" id="671987.R0JN81"/>
<dbReference type="GeneID" id="19403868"/>
<dbReference type="SUPFAM" id="SSF51735">
    <property type="entry name" value="NAD(P)-binding Rossmann-fold domains"/>
    <property type="match status" value="1"/>
</dbReference>
<accession>R0JN81</accession>
<dbReference type="EMBL" id="KB908844">
    <property type="protein sequence ID" value="EOA82628.1"/>
    <property type="molecule type" value="Genomic_DNA"/>
</dbReference>
<proteinExistence type="predicted"/>
<dbReference type="Gene3D" id="3.40.50.720">
    <property type="entry name" value="NAD(P)-binding Rossmann-like Domain"/>
    <property type="match status" value="1"/>
</dbReference>